<feature type="domain" description="PRELI/MSF1" evidence="1">
    <location>
        <begin position="2"/>
        <end position="175"/>
    </location>
</feature>
<dbReference type="Proteomes" id="UP001381693">
    <property type="component" value="Unassembled WGS sequence"/>
</dbReference>
<evidence type="ECO:0000313" key="3">
    <source>
        <dbReference type="Proteomes" id="UP001381693"/>
    </source>
</evidence>
<reference evidence="2 3" key="1">
    <citation type="submission" date="2023-11" db="EMBL/GenBank/DDBJ databases">
        <title>Halocaridina rubra genome assembly.</title>
        <authorList>
            <person name="Smith C."/>
        </authorList>
    </citation>
    <scope>NUCLEOTIDE SEQUENCE [LARGE SCALE GENOMIC DNA]</scope>
    <source>
        <strain evidence="2">EP-1</strain>
        <tissue evidence="2">Whole</tissue>
    </source>
</reference>
<dbReference type="PANTHER" id="PTHR11158">
    <property type="entry name" value="MSF1/PX19 RELATED"/>
    <property type="match status" value="1"/>
</dbReference>
<dbReference type="InterPro" id="IPR037365">
    <property type="entry name" value="Slowmo/Ups"/>
</dbReference>
<proteinExistence type="predicted"/>
<sequence length="185" mass="21605">MMTITVTARHVYKEPVEVVAATHLSKFPNEYDPNILSCATVEKNKTKDGRIYTRRIASTRNVLPLILRRTESLQADHFEVEEECWWDKKHRKFDVKSRNLSLQEWFDLRESSTYSPHKQNPNWTQFDQEGTVVVNGLGRVGTIIEIFSKKFLSVGAQRSIKITEALMAEKSKRLTSFWYTEFLFA</sequence>
<dbReference type="AlphaFoldDB" id="A0AAN8WXP7"/>
<evidence type="ECO:0000313" key="2">
    <source>
        <dbReference type="EMBL" id="KAK7070398.1"/>
    </source>
</evidence>
<gene>
    <name evidence="2" type="primary">PRELID2</name>
    <name evidence="2" type="ORF">SK128_012378</name>
</gene>
<accession>A0AAN8WXP7</accession>
<protein>
    <submittedName>
        <fullName evidence="2">PRELI-like</fullName>
    </submittedName>
</protein>
<dbReference type="EMBL" id="JAXCGZ010015391">
    <property type="protein sequence ID" value="KAK7070398.1"/>
    <property type="molecule type" value="Genomic_DNA"/>
</dbReference>
<organism evidence="2 3">
    <name type="scientific">Halocaridina rubra</name>
    <name type="common">Hawaiian red shrimp</name>
    <dbReference type="NCBI Taxonomy" id="373956"/>
    <lineage>
        <taxon>Eukaryota</taxon>
        <taxon>Metazoa</taxon>
        <taxon>Ecdysozoa</taxon>
        <taxon>Arthropoda</taxon>
        <taxon>Crustacea</taxon>
        <taxon>Multicrustacea</taxon>
        <taxon>Malacostraca</taxon>
        <taxon>Eumalacostraca</taxon>
        <taxon>Eucarida</taxon>
        <taxon>Decapoda</taxon>
        <taxon>Pleocyemata</taxon>
        <taxon>Caridea</taxon>
        <taxon>Atyoidea</taxon>
        <taxon>Atyidae</taxon>
        <taxon>Halocaridina</taxon>
    </lineage>
</organism>
<dbReference type="GO" id="GO:0005758">
    <property type="term" value="C:mitochondrial intermembrane space"/>
    <property type="evidence" value="ECO:0007669"/>
    <property type="project" value="InterPro"/>
</dbReference>
<keyword evidence="3" id="KW-1185">Reference proteome</keyword>
<comment type="caution">
    <text evidence="2">The sequence shown here is derived from an EMBL/GenBank/DDBJ whole genome shotgun (WGS) entry which is preliminary data.</text>
</comment>
<dbReference type="PROSITE" id="PS50904">
    <property type="entry name" value="PRELI_MSF1"/>
    <property type="match status" value="1"/>
</dbReference>
<dbReference type="Pfam" id="PF04707">
    <property type="entry name" value="PRELI"/>
    <property type="match status" value="1"/>
</dbReference>
<dbReference type="InterPro" id="IPR006797">
    <property type="entry name" value="PRELI/MSF1_dom"/>
</dbReference>
<evidence type="ECO:0000259" key="1">
    <source>
        <dbReference type="PROSITE" id="PS50904"/>
    </source>
</evidence>
<name>A0AAN8WXP7_HALRR</name>